<protein>
    <recommendedName>
        <fullName evidence="7">C3H1-type domain-containing protein</fullName>
    </recommendedName>
</protein>
<dbReference type="GO" id="GO:0030628">
    <property type="term" value="F:pre-mRNA 3'-splice site binding"/>
    <property type="evidence" value="ECO:0000318"/>
    <property type="project" value="GO_Central"/>
</dbReference>
<dbReference type="eggNOG" id="KOG2202">
    <property type="taxonomic scope" value="Eukaryota"/>
</dbReference>
<evidence type="ECO:0000313" key="8">
    <source>
        <dbReference type="CGD" id="CAL0000188024"/>
    </source>
</evidence>
<dbReference type="GO" id="GO:0000398">
    <property type="term" value="P:mRNA splicing, via spliceosome"/>
    <property type="evidence" value="ECO:0000318"/>
    <property type="project" value="GO_Central"/>
</dbReference>
<feature type="zinc finger region" description="C3H1-type" evidence="5">
    <location>
        <begin position="292"/>
        <end position="314"/>
    </location>
</feature>
<evidence type="ECO:0000256" key="6">
    <source>
        <dbReference type="SAM" id="MobiDB-lite"/>
    </source>
</evidence>
<organism evidence="9 10">
    <name type="scientific">Candida albicans (strain SC5314 / ATCC MYA-2876)</name>
    <name type="common">Yeast</name>
    <dbReference type="NCBI Taxonomy" id="237561"/>
    <lineage>
        <taxon>Eukaryota</taxon>
        <taxon>Fungi</taxon>
        <taxon>Dikarya</taxon>
        <taxon>Ascomycota</taxon>
        <taxon>Saccharomycotina</taxon>
        <taxon>Pichiomycetes</taxon>
        <taxon>Debaryomycetaceae</taxon>
        <taxon>Candida/Lodderomyces clade</taxon>
        <taxon>Candida</taxon>
    </lineage>
</organism>
<feature type="domain" description="C3H1-type" evidence="7">
    <location>
        <begin position="10"/>
        <end position="38"/>
    </location>
</feature>
<keyword evidence="10" id="KW-1185">Reference proteome</keyword>
<evidence type="ECO:0000256" key="1">
    <source>
        <dbReference type="ARBA" id="ARBA00022723"/>
    </source>
</evidence>
<feature type="compositionally biased region" description="Basic and acidic residues" evidence="6">
    <location>
        <begin position="140"/>
        <end position="164"/>
    </location>
</feature>
<dbReference type="RefSeq" id="XP_710864.2">
    <property type="nucleotide sequence ID" value="XM_705772.2"/>
</dbReference>
<evidence type="ECO:0000313" key="10">
    <source>
        <dbReference type="Proteomes" id="UP000000559"/>
    </source>
</evidence>
<keyword evidence="4 5" id="KW-0862">Zinc</keyword>
<proteinExistence type="predicted"/>
<feature type="domain" description="C3H1-type" evidence="7">
    <location>
        <begin position="292"/>
        <end position="314"/>
    </location>
</feature>
<dbReference type="SMART" id="SM00361">
    <property type="entry name" value="RRM_1"/>
    <property type="match status" value="1"/>
</dbReference>
<reference evidence="9 10" key="3">
    <citation type="journal article" date="2013" name="Genome Biol.">
        <title>Assembly of a phased diploid Candida albicans genome facilitates allele-specific measurements and provides a simple model for repeat and indel structure.</title>
        <authorList>
            <person name="Muzzey D."/>
            <person name="Schwartz K."/>
            <person name="Weissman J.S."/>
            <person name="Sherlock G."/>
        </authorList>
    </citation>
    <scope>NUCLEOTIDE SEQUENCE [LARGE SCALE GENOMIC DNA]</scope>
    <source>
        <strain evidence="10">SC5314 / ATCC MYA-2876</strain>
    </source>
</reference>
<reference evidence="9 10" key="1">
    <citation type="journal article" date="2004" name="Proc. Natl. Acad. Sci. U.S.A.">
        <title>The diploid genome sequence of Candida albicans.</title>
        <authorList>
            <person name="Jones T."/>
            <person name="Federspiel N.A."/>
            <person name="Chibana H."/>
            <person name="Dungan J."/>
            <person name="Kalman S."/>
            <person name="Magee B.B."/>
            <person name="Newport G."/>
            <person name="Thorstenson Y.R."/>
            <person name="Agabian N."/>
            <person name="Magee P.T."/>
            <person name="Davis R.W."/>
            <person name="Scherer S."/>
        </authorList>
    </citation>
    <scope>NUCLEOTIDE SEQUENCE [LARGE SCALE GENOMIC DNA]</scope>
    <source>
        <strain evidence="10">SC5314 / ATCC MYA-2876</strain>
    </source>
</reference>
<evidence type="ECO:0000256" key="4">
    <source>
        <dbReference type="ARBA" id="ARBA00022833"/>
    </source>
</evidence>
<keyword evidence="1 5" id="KW-0479">Metal-binding</keyword>
<dbReference type="SMART" id="SM00356">
    <property type="entry name" value="ZnF_C3H1"/>
    <property type="match status" value="2"/>
</dbReference>
<dbReference type="InterPro" id="IPR012677">
    <property type="entry name" value="Nucleotide-bd_a/b_plait_sf"/>
</dbReference>
<dbReference type="VEuPathDB" id="FungiDB:C1_04990C_A"/>
<dbReference type="AlphaFoldDB" id="A0A1D8PDF7"/>
<dbReference type="SUPFAM" id="SSF54928">
    <property type="entry name" value="RNA-binding domain, RBD"/>
    <property type="match status" value="1"/>
</dbReference>
<evidence type="ECO:0000313" key="9">
    <source>
        <dbReference type="EMBL" id="AOW26171.1"/>
    </source>
</evidence>
<keyword evidence="3 5" id="KW-0863">Zinc-finger</keyword>
<dbReference type="InterPro" id="IPR035979">
    <property type="entry name" value="RBD_domain_sf"/>
</dbReference>
<dbReference type="InParanoid" id="A0A1D8PDF7"/>
<dbReference type="CGD" id="CAL0000188024">
    <property type="gene designation" value="orf19.7714"/>
</dbReference>
<dbReference type="KEGG" id="cal:CAALFM_C104990CA"/>
<dbReference type="Pfam" id="PF00642">
    <property type="entry name" value="zf-CCCH"/>
    <property type="match status" value="1"/>
</dbReference>
<dbReference type="InterPro" id="IPR003954">
    <property type="entry name" value="RRM_euk-type"/>
</dbReference>
<sequence>MSTTEQSLQSKTAVLCSFYTKIGSCRHGEECSKKHLKPTITKTILLPNLYQNPRFDLVEYLSRNRKQHRVKKRKTGDKNSYDIAEINFETKDGVKDNEEKANVDGENKEHDETKEIESEDVISKDKEEVIVDRSGIAQQDKQKESNKEGKQEGESEKEEPNKESTEEELPPQDATQEVPNHNQEESPIKQEQTAVKQEKHGLDENYPVLTDEQIQKDFDLFYQDIFVHVAKLGQINDMAVCENENHLSGHVYIKFNDYNDAIAANLQLNQEWYNGKPVYSELSPVNILADAHCKSWDHGHCDRGAKCNYLHVKQPTQGIKKSLWDSQTKTYTLKKLEMLKKEVPEEIMSGASSDNVNKVNTKDIEIRSTMALLESMF</sequence>
<dbReference type="PANTHER" id="PTHR12620">
    <property type="entry name" value="U2 SNRNP AUXILIARY FACTOR, SMALL SUBUNIT"/>
    <property type="match status" value="1"/>
</dbReference>
<reference evidence="9 10" key="2">
    <citation type="journal article" date="2007" name="Genome Biol.">
        <title>Assembly of the Candida albicans genome into sixteen supercontigs aligned on the eight chromosomes.</title>
        <authorList>
            <person name="van het Hoog M."/>
            <person name="Rast T.J."/>
            <person name="Martchenko M."/>
            <person name="Grindle S."/>
            <person name="Dignard D."/>
            <person name="Hogues H."/>
            <person name="Cuomo C."/>
            <person name="Berriman M."/>
            <person name="Scherer S."/>
            <person name="Magee B.B."/>
            <person name="Whiteway M."/>
            <person name="Chibana H."/>
            <person name="Nantel A."/>
            <person name="Magee P.T."/>
        </authorList>
    </citation>
    <scope>GENOME REANNOTATION</scope>
    <source>
        <strain evidence="10">SC5314 / ATCC MYA-2876</strain>
    </source>
</reference>
<dbReference type="EMBL" id="CP017623">
    <property type="protein sequence ID" value="AOW26171.1"/>
    <property type="molecule type" value="Genomic_DNA"/>
</dbReference>
<evidence type="ECO:0000259" key="7">
    <source>
        <dbReference type="PROSITE" id="PS50103"/>
    </source>
</evidence>
<dbReference type="GeneID" id="3647530"/>
<dbReference type="Gene3D" id="3.30.70.330">
    <property type="match status" value="1"/>
</dbReference>
<dbReference type="GO" id="GO:0005681">
    <property type="term" value="C:spliceosomal complex"/>
    <property type="evidence" value="ECO:0000318"/>
    <property type="project" value="GO_Central"/>
</dbReference>
<feature type="compositionally biased region" description="Basic and acidic residues" evidence="6">
    <location>
        <begin position="94"/>
        <end position="131"/>
    </location>
</feature>
<dbReference type="PRINTS" id="PR01848">
    <property type="entry name" value="U2AUXFACTOR"/>
</dbReference>
<gene>
    <name evidence="9" type="ordered locus">CAALFM_C104990CA</name>
    <name evidence="8" type="ordered locus">orf19.7714</name>
</gene>
<dbReference type="SMR" id="A0A1D8PDF7"/>
<dbReference type="GO" id="GO:0089701">
    <property type="term" value="C:U2AF complex"/>
    <property type="evidence" value="ECO:0000318"/>
    <property type="project" value="GO_Central"/>
</dbReference>
<dbReference type="InterPro" id="IPR009145">
    <property type="entry name" value="U2AF_small"/>
</dbReference>
<dbReference type="PROSITE" id="PS50103">
    <property type="entry name" value="ZF_C3H1"/>
    <property type="match status" value="2"/>
</dbReference>
<dbReference type="InterPro" id="IPR000571">
    <property type="entry name" value="Znf_CCCH"/>
</dbReference>
<feature type="zinc finger region" description="C3H1-type" evidence="5">
    <location>
        <begin position="10"/>
        <end position="38"/>
    </location>
</feature>
<dbReference type="Proteomes" id="UP000000559">
    <property type="component" value="Chromosome 1"/>
</dbReference>
<dbReference type="GO" id="GO:0008270">
    <property type="term" value="F:zinc ion binding"/>
    <property type="evidence" value="ECO:0007669"/>
    <property type="project" value="UniProtKB-KW"/>
</dbReference>
<evidence type="ECO:0000256" key="2">
    <source>
        <dbReference type="ARBA" id="ARBA00022737"/>
    </source>
</evidence>
<dbReference type="OrthoDB" id="423462at2759"/>
<keyword evidence="2" id="KW-0677">Repeat</keyword>
<evidence type="ECO:0000256" key="3">
    <source>
        <dbReference type="ARBA" id="ARBA00022771"/>
    </source>
</evidence>
<evidence type="ECO:0000256" key="5">
    <source>
        <dbReference type="PROSITE-ProRule" id="PRU00723"/>
    </source>
</evidence>
<feature type="region of interest" description="Disordered" evidence="6">
    <location>
        <begin position="94"/>
        <end position="204"/>
    </location>
</feature>
<dbReference type="STRING" id="237561.A0A1D8PDF7"/>
<accession>A0A1D8PDF7</accession>
<name>A0A1D8PDF7_CANAL</name>